<evidence type="ECO:0008006" key="4">
    <source>
        <dbReference type="Google" id="ProtNLM"/>
    </source>
</evidence>
<dbReference type="EMBL" id="LVJS01000043">
    <property type="protein sequence ID" value="KZC23536.1"/>
    <property type="molecule type" value="Genomic_DNA"/>
</dbReference>
<comment type="caution">
    <text evidence="2">The sequence shown here is derived from an EMBL/GenBank/DDBJ whole genome shotgun (WGS) entry which is preliminary data.</text>
</comment>
<evidence type="ECO:0000313" key="2">
    <source>
        <dbReference type="EMBL" id="KZC23536.1"/>
    </source>
</evidence>
<sequence length="412" mass="44523">MNRATSDTQQEAALKEGLAPIMVWVKEVMDYLIQYVLGFADMQFQWSEEEALDPTSQQTILTSYQKQGVYSINDVRAKLGEDPISEPGANAYLIFTGTGAMPLEQVMEPPQPPSSLVPNDPNAPKPDDEPPKPGETVSKHAHDHLHKAFEPLTSDEVKVRDAFATALEVVRDAAMKQASKLGKVAPAGGDGGRNYTPDEITTIADEFATLLDTSGLSLAFEDYSDTIQAVTESGAKHEVAKLIVTDPDIATTEADAVAAIFGGKDPDAVKWAVEHAAEMLGKDGAGGALEQTTRNMVREAIAKAMQDDDSLTGIADMLQNTYAFSPERAELIARFEVGNAQMKGGYAGALAVGMKAKKWLESNDENECPRCHANAEQGWIPIDQDFQSGDAAPLAHPRCQCDAAYRRKLPEN</sequence>
<evidence type="ECO:0000313" key="3">
    <source>
        <dbReference type="Proteomes" id="UP000076131"/>
    </source>
</evidence>
<name>A0A154QH82_9GAMM</name>
<evidence type="ECO:0000256" key="1">
    <source>
        <dbReference type="SAM" id="MobiDB-lite"/>
    </source>
</evidence>
<dbReference type="AlphaFoldDB" id="A0A154QH82"/>
<gene>
    <name evidence="2" type="ORF">RHOFW104T7_13115</name>
</gene>
<feature type="compositionally biased region" description="Basic and acidic residues" evidence="1">
    <location>
        <begin position="125"/>
        <end position="140"/>
    </location>
</feature>
<dbReference type="STRING" id="416169.RHOFW104T7_13115"/>
<organism evidence="2 3">
    <name type="scientific">Rhodanobacter thiooxydans</name>
    <dbReference type="NCBI Taxonomy" id="416169"/>
    <lineage>
        <taxon>Bacteria</taxon>
        <taxon>Pseudomonadati</taxon>
        <taxon>Pseudomonadota</taxon>
        <taxon>Gammaproteobacteria</taxon>
        <taxon>Lysobacterales</taxon>
        <taxon>Rhodanobacteraceae</taxon>
        <taxon>Rhodanobacter</taxon>
    </lineage>
</organism>
<reference evidence="2 3" key="1">
    <citation type="journal article" date="2016" name="MBio">
        <title>Lateral Gene Transfer in a Heavy Metal-Contaminated-Groundwater Microbial Community.</title>
        <authorList>
            <person name="Hemme C.L."/>
            <person name="Green S.J."/>
            <person name="Rishishwar L."/>
            <person name="Prakash O."/>
            <person name="Pettenato A."/>
            <person name="Chakraborty R."/>
            <person name="Deutschbauer A.M."/>
            <person name="Van Nostrand J.D."/>
            <person name="Wu L."/>
            <person name="He Z."/>
            <person name="Jordan I.K."/>
            <person name="Hazen T.C."/>
            <person name="Arkin A.P."/>
            <person name="Kostka J.E."/>
            <person name="Zhou J."/>
        </authorList>
    </citation>
    <scope>NUCLEOTIDE SEQUENCE [LARGE SCALE GENOMIC DNA]</scope>
    <source>
        <strain evidence="2 3">FW104-T7</strain>
    </source>
</reference>
<dbReference type="Proteomes" id="UP000076131">
    <property type="component" value="Unassembled WGS sequence"/>
</dbReference>
<feature type="region of interest" description="Disordered" evidence="1">
    <location>
        <begin position="103"/>
        <end position="141"/>
    </location>
</feature>
<keyword evidence="3" id="KW-1185">Reference proteome</keyword>
<proteinExistence type="predicted"/>
<accession>A0A154QH82</accession>
<protein>
    <recommendedName>
        <fullName evidence="4">Phage head morphogenesis domain-containing protein</fullName>
    </recommendedName>
</protein>